<evidence type="ECO:0000313" key="3">
    <source>
        <dbReference type="EMBL" id="GAM39377.1"/>
    </source>
</evidence>
<keyword evidence="2" id="KW-1133">Transmembrane helix</keyword>
<dbReference type="PANTHER" id="PTHR33365">
    <property type="entry name" value="YALI0B05434P"/>
    <property type="match status" value="1"/>
</dbReference>
<accession>A0A6V8HD42</accession>
<comment type="caution">
    <text evidence="3">The sequence shown here is derived from an EMBL/GenBank/DDBJ whole genome shotgun (WGS) entry which is preliminary data.</text>
</comment>
<reference evidence="4" key="1">
    <citation type="journal article" date="2015" name="Genome Announc.">
        <title>Draft genome sequence of Talaromyces cellulolyticus strain Y-94, a source of lignocellulosic biomass-degrading enzymes.</title>
        <authorList>
            <person name="Fujii T."/>
            <person name="Koike H."/>
            <person name="Sawayama S."/>
            <person name="Yano S."/>
            <person name="Inoue H."/>
        </authorList>
    </citation>
    <scope>NUCLEOTIDE SEQUENCE [LARGE SCALE GENOMIC DNA]</scope>
    <source>
        <strain evidence="4">Y-94</strain>
    </source>
</reference>
<dbReference type="Proteomes" id="UP000053095">
    <property type="component" value="Unassembled WGS sequence"/>
</dbReference>
<keyword evidence="4" id="KW-1185">Reference proteome</keyword>
<dbReference type="Pfam" id="PF11807">
    <property type="entry name" value="UstYa"/>
    <property type="match status" value="1"/>
</dbReference>
<gene>
    <name evidence="3" type="ORF">TCE0_034f10879</name>
</gene>
<comment type="similarity">
    <text evidence="1">Belongs to the ustYa family.</text>
</comment>
<evidence type="ECO:0000256" key="1">
    <source>
        <dbReference type="ARBA" id="ARBA00035112"/>
    </source>
</evidence>
<sequence>MALESTRKLFNEGYDQVLDTTTAHSEPDLEDEHVLLLQEKGCNCSVKRSETVFSSVIKQGVLISIWLSIVCIALAMIVTSTLRERHDRAIDDMCFEHSTYYSPVIKDIDTTPRLVATNGSLNWPSVYRQPPGPEVDEAWNEISYSMGVFALPEVIALKAGLRKGDVRIPAGYEGSGDYMASLENFLRKAVWFNYPHYKDLGDEFRDPQPILETHLYHCLETLRQTIMCHADPGVVGYKFVRGRERRPFPDFNTPHKCRDWRGTIDWAYRHRVPGHPEEKDFVPGVDEVVYDADP</sequence>
<organism evidence="3 4">
    <name type="scientific">Talaromyces pinophilus</name>
    <name type="common">Penicillium pinophilum</name>
    <dbReference type="NCBI Taxonomy" id="128442"/>
    <lineage>
        <taxon>Eukaryota</taxon>
        <taxon>Fungi</taxon>
        <taxon>Dikarya</taxon>
        <taxon>Ascomycota</taxon>
        <taxon>Pezizomycotina</taxon>
        <taxon>Eurotiomycetes</taxon>
        <taxon>Eurotiomycetidae</taxon>
        <taxon>Eurotiales</taxon>
        <taxon>Trichocomaceae</taxon>
        <taxon>Talaromyces</taxon>
        <taxon>Talaromyces sect. Talaromyces</taxon>
    </lineage>
</organism>
<dbReference type="InterPro" id="IPR021765">
    <property type="entry name" value="UstYa-like"/>
</dbReference>
<keyword evidence="2" id="KW-0812">Transmembrane</keyword>
<evidence type="ECO:0000313" key="4">
    <source>
        <dbReference type="Proteomes" id="UP000053095"/>
    </source>
</evidence>
<evidence type="ECO:0000256" key="2">
    <source>
        <dbReference type="SAM" id="Phobius"/>
    </source>
</evidence>
<dbReference type="AlphaFoldDB" id="A0A6V8HD42"/>
<dbReference type="GO" id="GO:0043386">
    <property type="term" value="P:mycotoxin biosynthetic process"/>
    <property type="evidence" value="ECO:0007669"/>
    <property type="project" value="InterPro"/>
</dbReference>
<keyword evidence="2" id="KW-0472">Membrane</keyword>
<protein>
    <submittedName>
        <fullName evidence="3">Uncharacterized protein</fullName>
    </submittedName>
</protein>
<name>A0A6V8HD42_TALPI</name>
<dbReference type="PANTHER" id="PTHR33365:SF13">
    <property type="entry name" value="TAT PATHWAY SIGNAL SEQUENCE"/>
    <property type="match status" value="1"/>
</dbReference>
<feature type="transmembrane region" description="Helical" evidence="2">
    <location>
        <begin position="56"/>
        <end position="78"/>
    </location>
</feature>
<dbReference type="EMBL" id="DF933830">
    <property type="protein sequence ID" value="GAM39377.1"/>
    <property type="molecule type" value="Genomic_DNA"/>
</dbReference>
<proteinExistence type="inferred from homology"/>